<organism evidence="3 4">
    <name type="scientific">Mesorhabditis belari</name>
    <dbReference type="NCBI Taxonomy" id="2138241"/>
    <lineage>
        <taxon>Eukaryota</taxon>
        <taxon>Metazoa</taxon>
        <taxon>Ecdysozoa</taxon>
        <taxon>Nematoda</taxon>
        <taxon>Chromadorea</taxon>
        <taxon>Rhabditida</taxon>
        <taxon>Rhabditina</taxon>
        <taxon>Rhabditomorpha</taxon>
        <taxon>Rhabditoidea</taxon>
        <taxon>Rhabditidae</taxon>
        <taxon>Mesorhabditinae</taxon>
        <taxon>Mesorhabditis</taxon>
    </lineage>
</organism>
<keyword evidence="1" id="KW-0175">Coiled coil</keyword>
<feature type="signal peptide" evidence="2">
    <location>
        <begin position="1"/>
        <end position="22"/>
    </location>
</feature>
<keyword evidence="3" id="KW-1185">Reference proteome</keyword>
<evidence type="ECO:0000256" key="2">
    <source>
        <dbReference type="SAM" id="SignalP"/>
    </source>
</evidence>
<dbReference type="WBParaSite" id="MBELARI_LOCUS19451">
    <property type="protein sequence ID" value="MBELARI_LOCUS19451"/>
    <property type="gene ID" value="MBELARI_LOCUS19451"/>
</dbReference>
<keyword evidence="2" id="KW-0732">Signal</keyword>
<reference evidence="4" key="1">
    <citation type="submission" date="2024-02" db="UniProtKB">
        <authorList>
            <consortium name="WormBaseParasite"/>
        </authorList>
    </citation>
    <scope>IDENTIFICATION</scope>
</reference>
<dbReference type="AlphaFoldDB" id="A0AAF3EZ30"/>
<name>A0AAF3EZ30_9BILA</name>
<dbReference type="Proteomes" id="UP000887575">
    <property type="component" value="Unassembled WGS sequence"/>
</dbReference>
<feature type="chain" id="PRO_5042125068" evidence="2">
    <location>
        <begin position="23"/>
        <end position="107"/>
    </location>
</feature>
<accession>A0AAF3EZ30</accession>
<evidence type="ECO:0000313" key="4">
    <source>
        <dbReference type="WBParaSite" id="MBELARI_LOCUS19451"/>
    </source>
</evidence>
<evidence type="ECO:0000256" key="1">
    <source>
        <dbReference type="SAM" id="Coils"/>
    </source>
</evidence>
<evidence type="ECO:0000313" key="3">
    <source>
        <dbReference type="Proteomes" id="UP000887575"/>
    </source>
</evidence>
<protein>
    <submittedName>
        <fullName evidence="4">Uncharacterized protein</fullName>
    </submittedName>
</protein>
<sequence>MISRKVFPIVFSAILLLQLVEGNLSIGRLGPMLGPKRSERSLSRAQLEYLDGSDVSKRASAPLSIEFPSCMREAHDKIMALKSKAQELELMIEREMENLRQCALHNL</sequence>
<proteinExistence type="predicted"/>
<feature type="coiled-coil region" evidence="1">
    <location>
        <begin position="71"/>
        <end position="98"/>
    </location>
</feature>